<dbReference type="GO" id="GO:0022857">
    <property type="term" value="F:transmembrane transporter activity"/>
    <property type="evidence" value="ECO:0007669"/>
    <property type="project" value="TreeGrafter"/>
</dbReference>
<keyword evidence="3" id="KW-1003">Cell membrane</keyword>
<keyword evidence="12" id="KW-1185">Reference proteome</keyword>
<dbReference type="Pfam" id="PF04290">
    <property type="entry name" value="DctQ"/>
    <property type="match status" value="1"/>
</dbReference>
<keyword evidence="5 9" id="KW-0812">Transmembrane</keyword>
<gene>
    <name evidence="11" type="ORF">MF646_16425</name>
</gene>
<evidence type="ECO:0000256" key="5">
    <source>
        <dbReference type="ARBA" id="ARBA00022692"/>
    </source>
</evidence>
<evidence type="ECO:0000256" key="2">
    <source>
        <dbReference type="ARBA" id="ARBA00022448"/>
    </source>
</evidence>
<reference evidence="11" key="1">
    <citation type="submission" date="2022-02" db="EMBL/GenBank/DDBJ databases">
        <title>Halalkalibacter sp. nov. isolated from Lonar Lake, India.</title>
        <authorList>
            <person name="Joshi A."/>
            <person name="Thite S."/>
            <person name="Lodha T."/>
        </authorList>
    </citation>
    <scope>NUCLEOTIDE SEQUENCE</scope>
    <source>
        <strain evidence="11">MEB205</strain>
    </source>
</reference>
<feature type="transmembrane region" description="Helical" evidence="9">
    <location>
        <begin position="20"/>
        <end position="37"/>
    </location>
</feature>
<organism evidence="11 12">
    <name type="scientific">Halalkalibacter alkaliphilus</name>
    <dbReference type="NCBI Taxonomy" id="2917993"/>
    <lineage>
        <taxon>Bacteria</taxon>
        <taxon>Bacillati</taxon>
        <taxon>Bacillota</taxon>
        <taxon>Bacilli</taxon>
        <taxon>Bacillales</taxon>
        <taxon>Bacillaceae</taxon>
        <taxon>Halalkalibacter</taxon>
    </lineage>
</organism>
<protein>
    <submittedName>
        <fullName evidence="11">TRAP transporter small permease</fullName>
    </submittedName>
</protein>
<feature type="transmembrane region" description="Helical" evidence="9">
    <location>
        <begin position="135"/>
        <end position="157"/>
    </location>
</feature>
<dbReference type="Proteomes" id="UP001139150">
    <property type="component" value="Unassembled WGS sequence"/>
</dbReference>
<dbReference type="InterPro" id="IPR007387">
    <property type="entry name" value="TRAP_DctQ"/>
</dbReference>
<dbReference type="GO" id="GO:0015740">
    <property type="term" value="P:C4-dicarboxylate transport"/>
    <property type="evidence" value="ECO:0007669"/>
    <property type="project" value="TreeGrafter"/>
</dbReference>
<dbReference type="EMBL" id="JAKRYL010000018">
    <property type="protein sequence ID" value="MCL7748711.1"/>
    <property type="molecule type" value="Genomic_DNA"/>
</dbReference>
<dbReference type="GO" id="GO:0005886">
    <property type="term" value="C:plasma membrane"/>
    <property type="evidence" value="ECO:0007669"/>
    <property type="project" value="UniProtKB-SubCell"/>
</dbReference>
<proteinExistence type="inferred from homology"/>
<dbReference type="AlphaFoldDB" id="A0A9X2CUZ7"/>
<feature type="domain" description="Tripartite ATP-independent periplasmic transporters DctQ component" evidence="10">
    <location>
        <begin position="28"/>
        <end position="158"/>
    </location>
</feature>
<feature type="transmembrane region" description="Helical" evidence="9">
    <location>
        <begin position="90"/>
        <end position="115"/>
    </location>
</feature>
<dbReference type="PANTHER" id="PTHR35011:SF10">
    <property type="entry name" value="TRAP TRANSPORTER SMALL PERMEASE PROTEIN"/>
    <property type="match status" value="1"/>
</dbReference>
<evidence type="ECO:0000259" key="10">
    <source>
        <dbReference type="Pfam" id="PF04290"/>
    </source>
</evidence>
<evidence type="ECO:0000256" key="3">
    <source>
        <dbReference type="ARBA" id="ARBA00022475"/>
    </source>
</evidence>
<sequence>MIKGYVNIVNKASKGLENIAAVILFLSAMLVIANVISRRVFNTPITGTLDLVLFFTTALIALSIAYCAVEGGHISISIFVDRLPKRVQKVINVVIGTISALFLVLVSRQLVLYAISSHSSGDVSLTLRWPHYPFILLLAVGFGALALVVVGQVLSLFTEEGEQR</sequence>
<evidence type="ECO:0000256" key="1">
    <source>
        <dbReference type="ARBA" id="ARBA00004429"/>
    </source>
</evidence>
<name>A0A9X2CUZ7_9BACI</name>
<comment type="caution">
    <text evidence="11">The sequence shown here is derived from an EMBL/GenBank/DDBJ whole genome shotgun (WGS) entry which is preliminary data.</text>
</comment>
<dbReference type="InterPro" id="IPR055348">
    <property type="entry name" value="DctQ"/>
</dbReference>
<keyword evidence="7 9" id="KW-0472">Membrane</keyword>
<keyword evidence="4" id="KW-0997">Cell inner membrane</keyword>
<accession>A0A9X2CUZ7</accession>
<evidence type="ECO:0000313" key="12">
    <source>
        <dbReference type="Proteomes" id="UP001139150"/>
    </source>
</evidence>
<evidence type="ECO:0000256" key="7">
    <source>
        <dbReference type="ARBA" id="ARBA00023136"/>
    </source>
</evidence>
<comment type="subcellular location">
    <subcellularLocation>
        <location evidence="1">Cell inner membrane</location>
        <topology evidence="1">Multi-pass membrane protein</topology>
    </subcellularLocation>
</comment>
<keyword evidence="2" id="KW-0813">Transport</keyword>
<feature type="transmembrane region" description="Helical" evidence="9">
    <location>
        <begin position="49"/>
        <end position="69"/>
    </location>
</feature>
<evidence type="ECO:0000256" key="8">
    <source>
        <dbReference type="ARBA" id="ARBA00038436"/>
    </source>
</evidence>
<evidence type="ECO:0000256" key="9">
    <source>
        <dbReference type="SAM" id="Phobius"/>
    </source>
</evidence>
<evidence type="ECO:0000256" key="4">
    <source>
        <dbReference type="ARBA" id="ARBA00022519"/>
    </source>
</evidence>
<evidence type="ECO:0000313" key="11">
    <source>
        <dbReference type="EMBL" id="MCL7748711.1"/>
    </source>
</evidence>
<dbReference type="PANTHER" id="PTHR35011">
    <property type="entry name" value="2,3-DIKETO-L-GULONATE TRAP TRANSPORTER SMALL PERMEASE PROTEIN YIAM"/>
    <property type="match status" value="1"/>
</dbReference>
<dbReference type="RefSeq" id="WP_250097598.1">
    <property type="nucleotide sequence ID" value="NZ_JAKRYL010000018.1"/>
</dbReference>
<keyword evidence="6 9" id="KW-1133">Transmembrane helix</keyword>
<evidence type="ECO:0000256" key="6">
    <source>
        <dbReference type="ARBA" id="ARBA00022989"/>
    </source>
</evidence>
<comment type="similarity">
    <text evidence="8">Belongs to the TRAP transporter small permease family.</text>
</comment>